<evidence type="ECO:0000313" key="1">
    <source>
        <dbReference type="EMBL" id="KXK27364.1"/>
    </source>
</evidence>
<name>A0A136M0D9_9BACT</name>
<comment type="caution">
    <text evidence="1">The sequence shown here is derived from an EMBL/GenBank/DDBJ whole genome shotgun (WGS) entry which is preliminary data.</text>
</comment>
<proteinExistence type="predicted"/>
<dbReference type="AlphaFoldDB" id="A0A136M0D9"/>
<protein>
    <submittedName>
        <fullName evidence="1">Uncharacterized protein</fullName>
    </submittedName>
</protein>
<reference evidence="1 2" key="1">
    <citation type="submission" date="2015-02" db="EMBL/GenBank/DDBJ databases">
        <title>Improved understanding of the partial-nitritation anammox process through 23 genomes representing the majority of the microbial community.</title>
        <authorList>
            <person name="Speth D.R."/>
            <person name="In T Zandt M."/>
            <person name="Guerrero Cruz S."/>
            <person name="Jetten M.S."/>
            <person name="Dutilh B.E."/>
        </authorList>
    </citation>
    <scope>NUCLEOTIDE SEQUENCE [LARGE SCALE GENOMIC DNA]</scope>
    <source>
        <strain evidence="1">OLB20</strain>
    </source>
</reference>
<organism evidence="1 2">
    <name type="scientific">candidate division WS6 bacterium OLB20</name>
    <dbReference type="NCBI Taxonomy" id="1617426"/>
    <lineage>
        <taxon>Bacteria</taxon>
        <taxon>Candidatus Dojkabacteria</taxon>
    </lineage>
</organism>
<dbReference type="EMBL" id="JYNZ01000002">
    <property type="protein sequence ID" value="KXK27364.1"/>
    <property type="molecule type" value="Genomic_DNA"/>
</dbReference>
<sequence length="119" mass="13986">MSTTEQLMQLPGVTPDFHRRIQADYEACNADTDIPRWLNVVSPDAKNHVIDIARSCFTGDQNDRYALNEFLDRFARRWYVRKQLFPRMLADMGMEQAPRWIPLKCRVLRSRSLHSAHPI</sequence>
<dbReference type="STRING" id="1617426.TR69_WS6001000240"/>
<gene>
    <name evidence="1" type="ORF">TR69_WS6001000240</name>
</gene>
<accession>A0A136M0D9</accession>
<dbReference type="Proteomes" id="UP000070457">
    <property type="component" value="Unassembled WGS sequence"/>
</dbReference>
<evidence type="ECO:0000313" key="2">
    <source>
        <dbReference type="Proteomes" id="UP000070457"/>
    </source>
</evidence>